<dbReference type="STRING" id="288004.AL038_05030"/>
<protein>
    <submittedName>
        <fullName evidence="2">Lactate utilization protein C</fullName>
    </submittedName>
</protein>
<proteinExistence type="predicted"/>
<dbReference type="PANTHER" id="PTHR43682:SF1">
    <property type="entry name" value="LACTATE UTILIZATION PROTEIN C"/>
    <property type="match status" value="1"/>
</dbReference>
<dbReference type="Pfam" id="PF02589">
    <property type="entry name" value="LUD_dom"/>
    <property type="match status" value="1"/>
</dbReference>
<dbReference type="InterPro" id="IPR024185">
    <property type="entry name" value="FTHF_cligase-like_sf"/>
</dbReference>
<accession>A0A2N9YAB6</accession>
<evidence type="ECO:0000259" key="1">
    <source>
        <dbReference type="Pfam" id="PF02589"/>
    </source>
</evidence>
<dbReference type="InterPro" id="IPR037171">
    <property type="entry name" value="NagB/RpiA_transferase-like"/>
</dbReference>
<gene>
    <name evidence="2" type="ORF">BLE401_00965</name>
</gene>
<keyword evidence="3" id="KW-1185">Reference proteome</keyword>
<dbReference type="KEGG" id="blep:AL038_05030"/>
<dbReference type="Proteomes" id="UP000234271">
    <property type="component" value="Chromosome"/>
</dbReference>
<dbReference type="AlphaFoldDB" id="A0A2N9YAB6"/>
<organism evidence="2 3">
    <name type="scientific">Beggiatoa leptomitoformis</name>
    <dbReference type="NCBI Taxonomy" id="288004"/>
    <lineage>
        <taxon>Bacteria</taxon>
        <taxon>Pseudomonadati</taxon>
        <taxon>Pseudomonadota</taxon>
        <taxon>Gammaproteobacteria</taxon>
        <taxon>Thiotrichales</taxon>
        <taxon>Thiotrichaceae</taxon>
        <taxon>Beggiatoa</taxon>
    </lineage>
</organism>
<reference evidence="3" key="1">
    <citation type="submission" date="2016-12" db="EMBL/GenBank/DDBJ databases">
        <title>Complete Genome Sequence of Beggiatoa leptomitiformis D-401.</title>
        <authorList>
            <person name="Fomenkov A."/>
            <person name="Vincze T."/>
            <person name="Grabovich M."/>
            <person name="Anton B.P."/>
            <person name="Dubinina G."/>
            <person name="Orlova M."/>
            <person name="Belousova E."/>
            <person name="Roberts R.J."/>
        </authorList>
    </citation>
    <scope>NUCLEOTIDE SEQUENCE [LARGE SCALE GENOMIC DNA]</scope>
    <source>
        <strain evidence="3">D-401</strain>
    </source>
</reference>
<dbReference type="Gene3D" id="3.40.50.10420">
    <property type="entry name" value="NagB/RpiA/CoA transferase-like"/>
    <property type="match status" value="1"/>
</dbReference>
<dbReference type="SUPFAM" id="SSF100950">
    <property type="entry name" value="NagB/RpiA/CoA transferase-like"/>
    <property type="match status" value="1"/>
</dbReference>
<evidence type="ECO:0000313" key="2">
    <source>
        <dbReference type="EMBL" id="AUI67403.1"/>
    </source>
</evidence>
<evidence type="ECO:0000313" key="3">
    <source>
        <dbReference type="Proteomes" id="UP000234271"/>
    </source>
</evidence>
<feature type="domain" description="LUD" evidence="1">
    <location>
        <begin position="110"/>
        <end position="214"/>
    </location>
</feature>
<sequence>MTDTRQTIFNQIRQSLGRQESVNELTRQHLEARLQQHTIHEQPALNLSLLDKFIYQVEKVAGTCEQVEQLSDVPACLMRYLHTQQLPTSVVMDRHLKELAWSSALTVAYRSAQIDDLVSVTHAFAGVAETGSIVMLSSPESPTTLNFLPDVHIVILSRADLLPHIESVWEKLRHTNKAIPRTVNFITGPSRTADIEQTIQLGAHGPRRLHIILVHE</sequence>
<dbReference type="EMBL" id="CP018889">
    <property type="protein sequence ID" value="AUI67403.1"/>
    <property type="molecule type" value="Genomic_DNA"/>
</dbReference>
<dbReference type="InterPro" id="IPR003741">
    <property type="entry name" value="LUD_dom"/>
</dbReference>
<dbReference type="OrthoDB" id="9794157at2"/>
<dbReference type="PANTHER" id="PTHR43682">
    <property type="entry name" value="LACTATE UTILIZATION PROTEIN C"/>
    <property type="match status" value="1"/>
</dbReference>
<dbReference type="RefSeq" id="WP_062149916.1">
    <property type="nucleotide sequence ID" value="NZ_CP012373.2"/>
</dbReference>
<name>A0A2N9YAB6_9GAMM</name>